<evidence type="ECO:0000256" key="5">
    <source>
        <dbReference type="RuleBase" id="RU003762"/>
    </source>
</evidence>
<dbReference type="AlphaFoldDB" id="A0A8B7P3V3"/>
<keyword evidence="1" id="KW-0732">Signal</keyword>
<dbReference type="Gene3D" id="2.60.40.1460">
    <property type="entry name" value="Integrin domains. Chain A, domain 2"/>
    <property type="match status" value="1"/>
</dbReference>
<keyword evidence="3" id="KW-0325">Glycoprotein</keyword>
<dbReference type="PANTHER" id="PTHR23220">
    <property type="entry name" value="INTEGRIN ALPHA"/>
    <property type="match status" value="1"/>
</dbReference>
<dbReference type="PRINTS" id="PR01185">
    <property type="entry name" value="INTEGRINA"/>
</dbReference>
<organism evidence="6 7">
    <name type="scientific">Hyalella azteca</name>
    <name type="common">Amphipod</name>
    <dbReference type="NCBI Taxonomy" id="294128"/>
    <lineage>
        <taxon>Eukaryota</taxon>
        <taxon>Metazoa</taxon>
        <taxon>Ecdysozoa</taxon>
        <taxon>Arthropoda</taxon>
        <taxon>Crustacea</taxon>
        <taxon>Multicrustacea</taxon>
        <taxon>Malacostraca</taxon>
        <taxon>Eumalacostraca</taxon>
        <taxon>Peracarida</taxon>
        <taxon>Amphipoda</taxon>
        <taxon>Senticaudata</taxon>
        <taxon>Talitrida</taxon>
        <taxon>Talitroidea</taxon>
        <taxon>Hyalellidae</taxon>
        <taxon>Hyalella</taxon>
    </lineage>
</organism>
<evidence type="ECO:0000256" key="2">
    <source>
        <dbReference type="ARBA" id="ARBA00022737"/>
    </source>
</evidence>
<name>A0A8B7P3V3_HYAAZ</name>
<dbReference type="GeneID" id="108677034"/>
<dbReference type="RefSeq" id="XP_018020672.1">
    <property type="nucleotide sequence ID" value="XM_018165183.1"/>
</dbReference>
<keyword evidence="6" id="KW-1185">Reference proteome</keyword>
<comment type="subcellular location">
    <subcellularLocation>
        <location evidence="5">Membrane</location>
        <topology evidence="5">Single-pass type I membrane protein</topology>
    </subcellularLocation>
</comment>
<dbReference type="InterPro" id="IPR028994">
    <property type="entry name" value="Integrin_alpha_N"/>
</dbReference>
<dbReference type="OrthoDB" id="5573735at2759"/>
<dbReference type="InterPro" id="IPR013519">
    <property type="entry name" value="Int_alpha_beta-p"/>
</dbReference>
<comment type="similarity">
    <text evidence="5">Belongs to the integrin alpha chain family.</text>
</comment>
<keyword evidence="2" id="KW-0677">Repeat</keyword>
<sequence length="568" mass="62298">MAAASTYLLEKTSEGGLTTRASLFTSQENNFLFAYCGYSLAVGDFDDNGLEDVVVGCPQYDKDKGAIVIFYQKKSGKSFKMKMESQHRFGLQPEARFGSSISWIEDVDGDGYRELAVGAPGVDDVVGSVHIFCGRLGILPTEPCQILRAEEGMRNFGWAIASGSGNLAVSAYGQSVAVFKRLPVIIASVEVLLQGRLPYETLGPVNVSVCLSYTFRRSSDFDDSGRWFNAMLRLDDGVGNPRLIFEGTKESTKEFAVQVKANSQLCRNFQVMLQTRSQNPYAQYKLTANASLVANQPLVAPVVPDYRVSLRSSTTLVHDLKCDGSTCFTKATLDIRGQSSYTYKADNPYVVEVTLAVEGDTAYLPKITVNTNGLLSHSKGTDNKEITIDDDGTLVVCTYQGSLNNETKNFTLEFLPSKILKETATQREPRLDITANFTSLSNLTTDSRVVASLTSTVQVDVESKLDGRVEPANFTEKKKEPRENIMYNFTLKNEDSFPYDVTIKLTMNNNTKSECLDSFSTAEDSRCQLGDSNTGSLFVCTFPDLGVGAKASVALNASILVMEVTNYF</sequence>
<dbReference type="Proteomes" id="UP000694843">
    <property type="component" value="Unplaced"/>
</dbReference>
<dbReference type="Gene3D" id="2.130.10.130">
    <property type="entry name" value="Integrin alpha, N-terminal"/>
    <property type="match status" value="1"/>
</dbReference>
<dbReference type="GO" id="GO:0007229">
    <property type="term" value="P:integrin-mediated signaling pathway"/>
    <property type="evidence" value="ECO:0007669"/>
    <property type="project" value="UniProtKB-KW"/>
</dbReference>
<dbReference type="GO" id="GO:0007160">
    <property type="term" value="P:cell-matrix adhesion"/>
    <property type="evidence" value="ECO:0007669"/>
    <property type="project" value="TreeGrafter"/>
</dbReference>
<evidence type="ECO:0000313" key="7">
    <source>
        <dbReference type="RefSeq" id="XP_018020672.1"/>
    </source>
</evidence>
<dbReference type="SMART" id="SM00191">
    <property type="entry name" value="Int_alpha"/>
    <property type="match status" value="2"/>
</dbReference>
<dbReference type="InterPro" id="IPR013517">
    <property type="entry name" value="FG-GAP"/>
</dbReference>
<dbReference type="KEGG" id="hazt:108677034"/>
<evidence type="ECO:0000256" key="4">
    <source>
        <dbReference type="PROSITE-ProRule" id="PRU00803"/>
    </source>
</evidence>
<protein>
    <submittedName>
        <fullName evidence="7">Integrin alpha-PS2</fullName>
    </submittedName>
</protein>
<keyword evidence="5" id="KW-0130">Cell adhesion</keyword>
<feature type="repeat" description="FG-GAP" evidence="4">
    <location>
        <begin position="84"/>
        <end position="141"/>
    </location>
</feature>
<dbReference type="GO" id="GO:0005178">
    <property type="term" value="F:integrin binding"/>
    <property type="evidence" value="ECO:0007669"/>
    <property type="project" value="TreeGrafter"/>
</dbReference>
<proteinExistence type="inferred from homology"/>
<dbReference type="GO" id="GO:0009897">
    <property type="term" value="C:external side of plasma membrane"/>
    <property type="evidence" value="ECO:0007669"/>
    <property type="project" value="TreeGrafter"/>
</dbReference>
<dbReference type="PANTHER" id="PTHR23220:SF122">
    <property type="entry name" value="INTEGRIN ALPHA-PS1"/>
    <property type="match status" value="1"/>
</dbReference>
<keyword evidence="5" id="KW-0675">Receptor</keyword>
<evidence type="ECO:0000256" key="1">
    <source>
        <dbReference type="ARBA" id="ARBA00022729"/>
    </source>
</evidence>
<dbReference type="InterPro" id="IPR000413">
    <property type="entry name" value="Integrin_alpha"/>
</dbReference>
<feature type="repeat" description="FG-GAP" evidence="4">
    <location>
        <begin position="21"/>
        <end position="79"/>
    </location>
</feature>
<dbReference type="SUPFAM" id="SSF69318">
    <property type="entry name" value="Integrin alpha N-terminal domain"/>
    <property type="match status" value="1"/>
</dbReference>
<dbReference type="GO" id="GO:0008305">
    <property type="term" value="C:integrin complex"/>
    <property type="evidence" value="ECO:0007669"/>
    <property type="project" value="InterPro"/>
</dbReference>
<dbReference type="GO" id="GO:0033627">
    <property type="term" value="P:cell adhesion mediated by integrin"/>
    <property type="evidence" value="ECO:0007669"/>
    <property type="project" value="TreeGrafter"/>
</dbReference>
<evidence type="ECO:0000313" key="6">
    <source>
        <dbReference type="Proteomes" id="UP000694843"/>
    </source>
</evidence>
<dbReference type="GO" id="GO:0098609">
    <property type="term" value="P:cell-cell adhesion"/>
    <property type="evidence" value="ECO:0007669"/>
    <property type="project" value="TreeGrafter"/>
</dbReference>
<reference evidence="7" key="1">
    <citation type="submission" date="2025-08" db="UniProtKB">
        <authorList>
            <consortium name="RefSeq"/>
        </authorList>
    </citation>
    <scope>IDENTIFICATION</scope>
    <source>
        <tissue evidence="7">Whole organism</tissue>
    </source>
</reference>
<gene>
    <name evidence="7" type="primary">LOC108677034</name>
</gene>
<accession>A0A8B7P3V3</accession>
<dbReference type="Pfam" id="PF01839">
    <property type="entry name" value="FG-GAP"/>
    <property type="match status" value="2"/>
</dbReference>
<dbReference type="PROSITE" id="PS51470">
    <property type="entry name" value="FG_GAP"/>
    <property type="match status" value="2"/>
</dbReference>
<evidence type="ECO:0000256" key="3">
    <source>
        <dbReference type="ARBA" id="ARBA00023180"/>
    </source>
</evidence>
<keyword evidence="5 7" id="KW-0401">Integrin</keyword>